<evidence type="ECO:0000256" key="4">
    <source>
        <dbReference type="ARBA" id="ARBA00022679"/>
    </source>
</evidence>
<feature type="domain" description="Glycosyltransferase 2-like" evidence="6">
    <location>
        <begin position="3"/>
        <end position="137"/>
    </location>
</feature>
<dbReference type="PANTHER" id="PTHR43646">
    <property type="entry name" value="GLYCOSYLTRANSFERASE"/>
    <property type="match status" value="1"/>
</dbReference>
<keyword evidence="2" id="KW-1003">Cell membrane</keyword>
<accession>A0ABV6Q5N6</accession>
<reference evidence="7 8" key="1">
    <citation type="submission" date="2024-09" db="EMBL/GenBank/DDBJ databases">
        <authorList>
            <person name="Sun Q."/>
            <person name="Mori K."/>
        </authorList>
    </citation>
    <scope>NUCLEOTIDE SEQUENCE [LARGE SCALE GENOMIC DNA]</scope>
    <source>
        <strain evidence="7 8">NCAIM B.02481</strain>
    </source>
</reference>
<evidence type="ECO:0000256" key="2">
    <source>
        <dbReference type="ARBA" id="ARBA00022475"/>
    </source>
</evidence>
<dbReference type="NCBIfam" id="TIGR04283">
    <property type="entry name" value="glyco_like_mftF"/>
    <property type="match status" value="1"/>
</dbReference>
<dbReference type="EMBL" id="JBHLTQ010000001">
    <property type="protein sequence ID" value="MFC0603030.1"/>
    <property type="molecule type" value="Genomic_DNA"/>
</dbReference>
<dbReference type="Pfam" id="PF00535">
    <property type="entry name" value="Glycos_transf_2"/>
    <property type="match status" value="1"/>
</dbReference>
<evidence type="ECO:0000256" key="3">
    <source>
        <dbReference type="ARBA" id="ARBA00022676"/>
    </source>
</evidence>
<evidence type="ECO:0000256" key="1">
    <source>
        <dbReference type="ARBA" id="ARBA00004236"/>
    </source>
</evidence>
<dbReference type="RefSeq" id="WP_386058123.1">
    <property type="nucleotide sequence ID" value="NZ_JBHLTQ010000001.1"/>
</dbReference>
<dbReference type="InterPro" id="IPR001173">
    <property type="entry name" value="Glyco_trans_2-like"/>
</dbReference>
<name>A0ABV6Q5N6_9FLAO</name>
<evidence type="ECO:0000256" key="5">
    <source>
        <dbReference type="ARBA" id="ARBA00023136"/>
    </source>
</evidence>
<dbReference type="SUPFAM" id="SSF53448">
    <property type="entry name" value="Nucleotide-diphospho-sugar transferases"/>
    <property type="match status" value="1"/>
</dbReference>
<organism evidence="7 8">
    <name type="scientific">Winogradskyella pulchriflava</name>
    <dbReference type="NCBI Taxonomy" id="1110688"/>
    <lineage>
        <taxon>Bacteria</taxon>
        <taxon>Pseudomonadati</taxon>
        <taxon>Bacteroidota</taxon>
        <taxon>Flavobacteriia</taxon>
        <taxon>Flavobacteriales</taxon>
        <taxon>Flavobacteriaceae</taxon>
        <taxon>Winogradskyella</taxon>
    </lineage>
</organism>
<comment type="caution">
    <text evidence="7">The sequence shown here is derived from an EMBL/GenBank/DDBJ whole genome shotgun (WGS) entry which is preliminary data.</text>
</comment>
<evidence type="ECO:0000259" key="6">
    <source>
        <dbReference type="Pfam" id="PF00535"/>
    </source>
</evidence>
<dbReference type="PANTHER" id="PTHR43646:SF2">
    <property type="entry name" value="GLYCOSYLTRANSFERASE 2-LIKE DOMAIN-CONTAINING PROTEIN"/>
    <property type="match status" value="1"/>
</dbReference>
<dbReference type="CDD" id="cd02522">
    <property type="entry name" value="GT_2_like_a"/>
    <property type="match status" value="1"/>
</dbReference>
<dbReference type="Proteomes" id="UP001589832">
    <property type="component" value="Unassembled WGS sequence"/>
</dbReference>
<protein>
    <submittedName>
        <fullName evidence="7">TIGR04283 family arsenosugar biosynthesis glycosyltransferase</fullName>
    </submittedName>
</protein>
<keyword evidence="8" id="KW-1185">Reference proteome</keyword>
<dbReference type="InterPro" id="IPR026461">
    <property type="entry name" value="Trfase_2_rSAM/seldom_assoc"/>
</dbReference>
<dbReference type="Gene3D" id="3.90.550.10">
    <property type="entry name" value="Spore Coat Polysaccharide Biosynthesis Protein SpsA, Chain A"/>
    <property type="match status" value="1"/>
</dbReference>
<keyword evidence="4" id="KW-0808">Transferase</keyword>
<evidence type="ECO:0000313" key="8">
    <source>
        <dbReference type="Proteomes" id="UP001589832"/>
    </source>
</evidence>
<dbReference type="InterPro" id="IPR029044">
    <property type="entry name" value="Nucleotide-diphossugar_trans"/>
</dbReference>
<keyword evidence="5" id="KW-0472">Membrane</keyword>
<keyword evidence="3" id="KW-0328">Glycosyltransferase</keyword>
<evidence type="ECO:0000313" key="7">
    <source>
        <dbReference type="EMBL" id="MFC0603030.1"/>
    </source>
</evidence>
<proteinExistence type="predicted"/>
<sequence length="229" mass="26340">MISIIIPVLNEAKTIKDVLFHLIDNASLTSISEIIVVDGGSTDNTIEIVEALDLNIVLLTSEKGRAKQMNLGAKHAKGEILYFLHADSFPPQRYDASIITEVKKGNNAGCFRMQFDSNHWWLRLASWLTQFSWRACRGGDQSQFITRALFDEIGGYDESYTIYEDNVLINELYTRNEFVVINDKLTTSARVYEKNGVWKVQYHYWSIYVQRWFGASADDLCAYYRKHVC</sequence>
<comment type="subcellular location">
    <subcellularLocation>
        <location evidence="1">Cell membrane</location>
    </subcellularLocation>
</comment>
<gene>
    <name evidence="7" type="ORF">ACFFGA_00565</name>
</gene>